<feature type="region of interest" description="Disordered" evidence="1">
    <location>
        <begin position="1"/>
        <end position="20"/>
    </location>
</feature>
<name>A0ABQ2N5Y1_9MICO</name>
<dbReference type="RefSeq" id="WP_188701161.1">
    <property type="nucleotide sequence ID" value="NZ_BMMQ01000005.1"/>
</dbReference>
<evidence type="ECO:0000256" key="1">
    <source>
        <dbReference type="SAM" id="MobiDB-lite"/>
    </source>
</evidence>
<gene>
    <name evidence="2" type="ORF">GCM10010910_18390</name>
</gene>
<sequence>MAGTDNPIRRGSTPGPSIARVGKGYVIATRTHAAAGRERHPDGSVPRVTEMFLGLRAEDLDRRDRYADVSAVEVVGRS</sequence>
<comment type="caution">
    <text evidence="2">The sequence shown here is derived from an EMBL/GenBank/DDBJ whole genome shotgun (WGS) entry which is preliminary data.</text>
</comment>
<organism evidence="2 3">
    <name type="scientific">Microbacterium nanhaiense</name>
    <dbReference type="NCBI Taxonomy" id="1301026"/>
    <lineage>
        <taxon>Bacteria</taxon>
        <taxon>Bacillati</taxon>
        <taxon>Actinomycetota</taxon>
        <taxon>Actinomycetes</taxon>
        <taxon>Micrococcales</taxon>
        <taxon>Microbacteriaceae</taxon>
        <taxon>Microbacterium</taxon>
    </lineage>
</organism>
<evidence type="ECO:0000313" key="2">
    <source>
        <dbReference type="EMBL" id="GGO64172.1"/>
    </source>
</evidence>
<proteinExistence type="predicted"/>
<accession>A0ABQ2N5Y1</accession>
<keyword evidence="3" id="KW-1185">Reference proteome</keyword>
<dbReference type="Proteomes" id="UP000638043">
    <property type="component" value="Unassembled WGS sequence"/>
</dbReference>
<protein>
    <submittedName>
        <fullName evidence="2">Uncharacterized protein</fullName>
    </submittedName>
</protein>
<reference evidence="3" key="1">
    <citation type="journal article" date="2019" name="Int. J. Syst. Evol. Microbiol.">
        <title>The Global Catalogue of Microorganisms (GCM) 10K type strain sequencing project: providing services to taxonomists for standard genome sequencing and annotation.</title>
        <authorList>
            <consortium name="The Broad Institute Genomics Platform"/>
            <consortium name="The Broad Institute Genome Sequencing Center for Infectious Disease"/>
            <person name="Wu L."/>
            <person name="Ma J."/>
        </authorList>
    </citation>
    <scope>NUCLEOTIDE SEQUENCE [LARGE SCALE GENOMIC DNA]</scope>
    <source>
        <strain evidence="3">CGMCC 4.7181</strain>
    </source>
</reference>
<evidence type="ECO:0000313" key="3">
    <source>
        <dbReference type="Proteomes" id="UP000638043"/>
    </source>
</evidence>
<dbReference type="EMBL" id="BMMQ01000005">
    <property type="protein sequence ID" value="GGO64172.1"/>
    <property type="molecule type" value="Genomic_DNA"/>
</dbReference>